<dbReference type="PANTHER" id="PTHR43685">
    <property type="entry name" value="GLYCOSYLTRANSFERASE"/>
    <property type="match status" value="1"/>
</dbReference>
<reference evidence="2 3" key="1">
    <citation type="submission" date="2018-04" db="EMBL/GenBank/DDBJ databases">
        <title>Bordetella sp. HZ20 isolated from seawater.</title>
        <authorList>
            <person name="Sun C."/>
        </authorList>
    </citation>
    <scope>NUCLEOTIDE SEQUENCE [LARGE SCALE GENOMIC DNA]</scope>
    <source>
        <strain evidence="2 3">HZ20</strain>
    </source>
</reference>
<dbReference type="Gene3D" id="3.90.550.10">
    <property type="entry name" value="Spore Coat Polysaccharide Biosynthesis Protein SpsA, Chain A"/>
    <property type="match status" value="1"/>
</dbReference>
<keyword evidence="3" id="KW-1185">Reference proteome</keyword>
<dbReference type="Pfam" id="PF00535">
    <property type="entry name" value="Glycos_transf_2"/>
    <property type="match status" value="1"/>
</dbReference>
<dbReference type="InterPro" id="IPR050834">
    <property type="entry name" value="Glycosyltransf_2"/>
</dbReference>
<organism evidence="2 3">
    <name type="scientific">Orrella marina</name>
    <dbReference type="NCBI Taxonomy" id="2163011"/>
    <lineage>
        <taxon>Bacteria</taxon>
        <taxon>Pseudomonadati</taxon>
        <taxon>Pseudomonadota</taxon>
        <taxon>Betaproteobacteria</taxon>
        <taxon>Burkholderiales</taxon>
        <taxon>Alcaligenaceae</taxon>
        <taxon>Orrella</taxon>
    </lineage>
</organism>
<dbReference type="KEGG" id="boz:DBV39_13785"/>
<proteinExistence type="predicted"/>
<sequence length="198" mass="22567">MPALSESVAPRATVIAAFYNDIDTLILLMRALDEQADGSFELIIADDGSRDDVVQEIARHMARCSYPVRHIWQADNGFLKTVILNDAVRQARGQTLIFVDADCVVQTDFVRDHLVHAGPGIMQTGRRVDVFHDAYQLLDCSHASQIVRRNFVRLLLWTLRSKARNLEKGIRFPIGIRRLWRGRDWGSWVAISRLTVRT</sequence>
<dbReference type="PANTHER" id="PTHR43685:SF3">
    <property type="entry name" value="SLR2126 PROTEIN"/>
    <property type="match status" value="1"/>
</dbReference>
<evidence type="ECO:0000313" key="3">
    <source>
        <dbReference type="Proteomes" id="UP000244571"/>
    </source>
</evidence>
<protein>
    <recommendedName>
        <fullName evidence="1">Glycosyltransferase 2-like domain-containing protein</fullName>
    </recommendedName>
</protein>
<dbReference type="EMBL" id="CP028901">
    <property type="protein sequence ID" value="AWB34605.1"/>
    <property type="molecule type" value="Genomic_DNA"/>
</dbReference>
<feature type="domain" description="Glycosyltransferase 2-like" evidence="1">
    <location>
        <begin position="13"/>
        <end position="113"/>
    </location>
</feature>
<dbReference type="Proteomes" id="UP000244571">
    <property type="component" value="Chromosome"/>
</dbReference>
<dbReference type="InterPro" id="IPR001173">
    <property type="entry name" value="Glyco_trans_2-like"/>
</dbReference>
<dbReference type="RefSeq" id="WP_108622021.1">
    <property type="nucleotide sequence ID" value="NZ_CP028901.1"/>
</dbReference>
<dbReference type="SUPFAM" id="SSF53448">
    <property type="entry name" value="Nucleotide-diphospho-sugar transferases"/>
    <property type="match status" value="1"/>
</dbReference>
<dbReference type="AlphaFoldDB" id="A0A2R4XLD4"/>
<accession>A0A2R4XLD4</accession>
<gene>
    <name evidence="2" type="ORF">DBV39_13785</name>
</gene>
<dbReference type="InterPro" id="IPR029044">
    <property type="entry name" value="Nucleotide-diphossugar_trans"/>
</dbReference>
<dbReference type="OrthoDB" id="9801954at2"/>
<name>A0A2R4XLD4_9BURK</name>
<evidence type="ECO:0000259" key="1">
    <source>
        <dbReference type="Pfam" id="PF00535"/>
    </source>
</evidence>
<evidence type="ECO:0000313" key="2">
    <source>
        <dbReference type="EMBL" id="AWB34605.1"/>
    </source>
</evidence>